<dbReference type="EMBL" id="JAULSW010000004">
    <property type="protein sequence ID" value="KAK3386111.1"/>
    <property type="molecule type" value="Genomic_DNA"/>
</dbReference>
<reference evidence="3" key="1">
    <citation type="journal article" date="2023" name="Mol. Phylogenet. Evol.">
        <title>Genome-scale phylogeny and comparative genomics of the fungal order Sordariales.</title>
        <authorList>
            <person name="Hensen N."/>
            <person name="Bonometti L."/>
            <person name="Westerberg I."/>
            <person name="Brannstrom I.O."/>
            <person name="Guillou S."/>
            <person name="Cros-Aarteil S."/>
            <person name="Calhoun S."/>
            <person name="Haridas S."/>
            <person name="Kuo A."/>
            <person name="Mondo S."/>
            <person name="Pangilinan J."/>
            <person name="Riley R."/>
            <person name="LaButti K."/>
            <person name="Andreopoulos B."/>
            <person name="Lipzen A."/>
            <person name="Chen C."/>
            <person name="Yan M."/>
            <person name="Daum C."/>
            <person name="Ng V."/>
            <person name="Clum A."/>
            <person name="Steindorff A."/>
            <person name="Ohm R.A."/>
            <person name="Martin F."/>
            <person name="Silar P."/>
            <person name="Natvig D.O."/>
            <person name="Lalanne C."/>
            <person name="Gautier V."/>
            <person name="Ament-Velasquez S.L."/>
            <person name="Kruys A."/>
            <person name="Hutchinson M.I."/>
            <person name="Powell A.J."/>
            <person name="Barry K."/>
            <person name="Miller A.N."/>
            <person name="Grigoriev I.V."/>
            <person name="Debuchy R."/>
            <person name="Gladieux P."/>
            <person name="Hiltunen Thoren M."/>
            <person name="Johannesson H."/>
        </authorList>
    </citation>
    <scope>NUCLEOTIDE SEQUENCE</scope>
    <source>
        <strain evidence="3">CBS 232.78</strain>
    </source>
</reference>
<keyword evidence="4" id="KW-1185">Reference proteome</keyword>
<accession>A0AAE0NR26</accession>
<feature type="transmembrane region" description="Helical" evidence="2">
    <location>
        <begin position="20"/>
        <end position="37"/>
    </location>
</feature>
<organism evidence="3 4">
    <name type="scientific">Podospora didyma</name>
    <dbReference type="NCBI Taxonomy" id="330526"/>
    <lineage>
        <taxon>Eukaryota</taxon>
        <taxon>Fungi</taxon>
        <taxon>Dikarya</taxon>
        <taxon>Ascomycota</taxon>
        <taxon>Pezizomycotina</taxon>
        <taxon>Sordariomycetes</taxon>
        <taxon>Sordariomycetidae</taxon>
        <taxon>Sordariales</taxon>
        <taxon>Podosporaceae</taxon>
        <taxon>Podospora</taxon>
    </lineage>
</organism>
<evidence type="ECO:0000313" key="3">
    <source>
        <dbReference type="EMBL" id="KAK3386111.1"/>
    </source>
</evidence>
<dbReference type="Pfam" id="PF11885">
    <property type="entry name" value="DUF3405"/>
    <property type="match status" value="1"/>
</dbReference>
<dbReference type="PANTHER" id="PTHR36205:SF2">
    <property type="entry name" value="MAJOR FACILITATOR SUPERFAMILY TRANSPORTER"/>
    <property type="match status" value="1"/>
</dbReference>
<evidence type="ECO:0000313" key="4">
    <source>
        <dbReference type="Proteomes" id="UP001285441"/>
    </source>
</evidence>
<sequence length="608" mass="71151">MSRLSVAWNRLRRMLHNRQALFFLFIVCAVWILTVQWRSPTSSRWSSTLSNSLTESLNNIIPPGPDTRVPPRRMSSNNTLPPLEKRVFCYGPRGHLLGQSPEDDLKEIELEMPYPMPFAGSYEAMGIDLTFMTADSRYGPYGYGEDKDTYTRTRVDWDTVDWGRLQNACFDRNRHRFPDTAVGLENTQTSYRFAYKNQTRGPEIRHWHEHRPTRRTAIVLRVWRGYEYMPEDMFNIRSLIAETALKSGGEYHVILLVDMKDYEGNIFGSEEEYQQGFKNAGVPPEFRSIAILWDSRLLQSWYSGIEEHRTMWQVYQPMQLLALHYPEFDHFWQLELDVRFTGDAGKYLDRLTSVARNEPRKQALERATFWHMQQMIGEYEDFFDEVNKLHNNSAKIWGPLRVPEILPIGPEPPTKFAQDDKFKWGVGEEADVIVTSYCTNVLNAHEWVFQGWLGGFRAGLKTPRFFCPPAITRTSRALLFVQHEAQMTQNIRVPSEATPTSFALWHGLKFSFPQHPIFWESRDDFDTMEKWWKGGPAKSSTGIGPDNVNHPRGYGLTFWWESDFPRKIYDAWQGRRLDDGVPFPWLLTRHEEKIYAPSMILHPMKHAR</sequence>
<feature type="region of interest" description="Disordered" evidence="1">
    <location>
        <begin position="57"/>
        <end position="76"/>
    </location>
</feature>
<name>A0AAE0NR26_9PEZI</name>
<dbReference type="PANTHER" id="PTHR36205">
    <property type="entry name" value="CHROMOSOME 19, WHOLE GENOME SHOTGUN SEQUENCE"/>
    <property type="match status" value="1"/>
</dbReference>
<gene>
    <name evidence="3" type="ORF">B0H63DRAFT_450096</name>
</gene>
<reference evidence="3" key="2">
    <citation type="submission" date="2023-06" db="EMBL/GenBank/DDBJ databases">
        <authorList>
            <consortium name="Lawrence Berkeley National Laboratory"/>
            <person name="Haridas S."/>
            <person name="Hensen N."/>
            <person name="Bonometti L."/>
            <person name="Westerberg I."/>
            <person name="Brannstrom I.O."/>
            <person name="Guillou S."/>
            <person name="Cros-Aarteil S."/>
            <person name="Calhoun S."/>
            <person name="Kuo A."/>
            <person name="Mondo S."/>
            <person name="Pangilinan J."/>
            <person name="Riley R."/>
            <person name="LaButti K."/>
            <person name="Andreopoulos B."/>
            <person name="Lipzen A."/>
            <person name="Chen C."/>
            <person name="Yanf M."/>
            <person name="Daum C."/>
            <person name="Ng V."/>
            <person name="Clum A."/>
            <person name="Steindorff A."/>
            <person name="Ohm R."/>
            <person name="Martin F."/>
            <person name="Silar P."/>
            <person name="Natvig D."/>
            <person name="Lalanne C."/>
            <person name="Gautier V."/>
            <person name="Ament-velasquez S.L."/>
            <person name="Kruys A."/>
            <person name="Hutchinson M.I."/>
            <person name="Powell A.J."/>
            <person name="Barry K."/>
            <person name="Miller A.N."/>
            <person name="Grigoriev I.V."/>
            <person name="Debuchy R."/>
            <person name="Gladieux P."/>
            <person name="Thoren M.H."/>
            <person name="Johannesson H."/>
        </authorList>
    </citation>
    <scope>NUCLEOTIDE SEQUENCE</scope>
    <source>
        <strain evidence="3">CBS 232.78</strain>
    </source>
</reference>
<keyword evidence="2" id="KW-1133">Transmembrane helix</keyword>
<evidence type="ECO:0000256" key="2">
    <source>
        <dbReference type="SAM" id="Phobius"/>
    </source>
</evidence>
<keyword evidence="2" id="KW-0472">Membrane</keyword>
<dbReference type="AlphaFoldDB" id="A0AAE0NR26"/>
<evidence type="ECO:0000256" key="1">
    <source>
        <dbReference type="SAM" id="MobiDB-lite"/>
    </source>
</evidence>
<dbReference type="InterPro" id="IPR021822">
    <property type="entry name" value="DUF3405"/>
</dbReference>
<protein>
    <submittedName>
        <fullName evidence="3">Uncharacterized protein</fullName>
    </submittedName>
</protein>
<dbReference type="Proteomes" id="UP001285441">
    <property type="component" value="Unassembled WGS sequence"/>
</dbReference>
<keyword evidence="2" id="KW-0812">Transmembrane</keyword>
<comment type="caution">
    <text evidence="3">The sequence shown here is derived from an EMBL/GenBank/DDBJ whole genome shotgun (WGS) entry which is preliminary data.</text>
</comment>
<proteinExistence type="predicted"/>